<keyword evidence="2" id="KW-0489">Methyltransferase</keyword>
<gene>
    <name evidence="2" type="ORF">ACFQ03_12860</name>
</gene>
<dbReference type="SUPFAM" id="SSF53335">
    <property type="entry name" value="S-adenosyl-L-methionine-dependent methyltransferases"/>
    <property type="match status" value="1"/>
</dbReference>
<dbReference type="GO" id="GO:0008168">
    <property type="term" value="F:methyltransferase activity"/>
    <property type="evidence" value="ECO:0007669"/>
    <property type="project" value="UniProtKB-KW"/>
</dbReference>
<protein>
    <submittedName>
        <fullName evidence="2">Class I SAM-dependent methyltransferase</fullName>
        <ecNumber evidence="2">2.1.-.-</ecNumber>
    </submittedName>
</protein>
<keyword evidence="2" id="KW-0808">Transferase</keyword>
<sequence length="244" mass="27786">MSKEGRGPVPSPRGYEQTGYAVTCRSMDEYLRMFSLEEERLHRGPVLDVAAGASSFTAMARRKGVDAFAADPTYAMDADDMEKTGYEEIEVSTEKLDALRDSFDWSYYGSPEHHRKLREASFSQFIESYRTEGSQVYTEASLPNLPFAEERFSLVLCSHFLFLYGQGLDEQFHLEACRELLRICRPGGEVRIYPLLDLSFKEYPGLDILIQELEDSGASVRMMESRLAFIPGSKHLLCLTKKDR</sequence>
<reference evidence="3" key="1">
    <citation type="journal article" date="2019" name="Int. J. Syst. Evol. Microbiol.">
        <title>The Global Catalogue of Microorganisms (GCM) 10K type strain sequencing project: providing services to taxonomists for standard genome sequencing and annotation.</title>
        <authorList>
            <consortium name="The Broad Institute Genomics Platform"/>
            <consortium name="The Broad Institute Genome Sequencing Center for Infectious Disease"/>
            <person name="Wu L."/>
            <person name="Ma J."/>
        </authorList>
    </citation>
    <scope>NUCLEOTIDE SEQUENCE [LARGE SCALE GENOMIC DNA]</scope>
    <source>
        <strain evidence="3">CCUG 57263</strain>
    </source>
</reference>
<dbReference type="InterPro" id="IPR029063">
    <property type="entry name" value="SAM-dependent_MTases_sf"/>
</dbReference>
<dbReference type="Pfam" id="PF08241">
    <property type="entry name" value="Methyltransf_11"/>
    <property type="match status" value="1"/>
</dbReference>
<comment type="caution">
    <text evidence="2">The sequence shown here is derived from an EMBL/GenBank/DDBJ whole genome shotgun (WGS) entry which is preliminary data.</text>
</comment>
<name>A0ABW3DBS0_9BACL</name>
<evidence type="ECO:0000259" key="1">
    <source>
        <dbReference type="Pfam" id="PF08241"/>
    </source>
</evidence>
<dbReference type="EC" id="2.1.-.-" evidence="2"/>
<dbReference type="InterPro" id="IPR013216">
    <property type="entry name" value="Methyltransf_11"/>
</dbReference>
<evidence type="ECO:0000313" key="2">
    <source>
        <dbReference type="EMBL" id="MFD0870044.1"/>
    </source>
</evidence>
<feature type="domain" description="Methyltransferase type 11" evidence="1">
    <location>
        <begin position="135"/>
        <end position="190"/>
    </location>
</feature>
<keyword evidence="3" id="KW-1185">Reference proteome</keyword>
<dbReference type="RefSeq" id="WP_379288531.1">
    <property type="nucleotide sequence ID" value="NZ_JBHTIU010000039.1"/>
</dbReference>
<dbReference type="Gene3D" id="3.40.50.150">
    <property type="entry name" value="Vaccinia Virus protein VP39"/>
    <property type="match status" value="1"/>
</dbReference>
<dbReference type="Proteomes" id="UP001597120">
    <property type="component" value="Unassembled WGS sequence"/>
</dbReference>
<accession>A0ABW3DBS0</accession>
<dbReference type="GO" id="GO:0032259">
    <property type="term" value="P:methylation"/>
    <property type="evidence" value="ECO:0007669"/>
    <property type="project" value="UniProtKB-KW"/>
</dbReference>
<organism evidence="2 3">
    <name type="scientific">Paenibacillus residui</name>
    <dbReference type="NCBI Taxonomy" id="629724"/>
    <lineage>
        <taxon>Bacteria</taxon>
        <taxon>Bacillati</taxon>
        <taxon>Bacillota</taxon>
        <taxon>Bacilli</taxon>
        <taxon>Bacillales</taxon>
        <taxon>Paenibacillaceae</taxon>
        <taxon>Paenibacillus</taxon>
    </lineage>
</organism>
<evidence type="ECO:0000313" key="3">
    <source>
        <dbReference type="Proteomes" id="UP001597120"/>
    </source>
</evidence>
<proteinExistence type="predicted"/>
<dbReference type="EMBL" id="JBHTIU010000039">
    <property type="protein sequence ID" value="MFD0870044.1"/>
    <property type="molecule type" value="Genomic_DNA"/>
</dbReference>